<name>A0ABU5C542_9BACI</name>
<dbReference type="PANTHER" id="PTHR30185:SF18">
    <property type="entry name" value="TRANSCRIPTIONAL REGULATOR MTLR"/>
    <property type="match status" value="1"/>
</dbReference>
<evidence type="ECO:0000313" key="5">
    <source>
        <dbReference type="Proteomes" id="UP001281447"/>
    </source>
</evidence>
<gene>
    <name evidence="4" type="ORF">RWE15_04205</name>
</gene>
<evidence type="ECO:0000256" key="1">
    <source>
        <dbReference type="ARBA" id="ARBA00023015"/>
    </source>
</evidence>
<reference evidence="4 5" key="1">
    <citation type="submission" date="2023-10" db="EMBL/GenBank/DDBJ databases">
        <title>Virgibacillus halophilus 5B73C genome.</title>
        <authorList>
            <person name="Miliotis G."/>
            <person name="Sengupta P."/>
            <person name="Hameed A."/>
            <person name="Chuvochina M."/>
            <person name="Mcdonagh F."/>
            <person name="Simpson A.C."/>
            <person name="Singh N.K."/>
            <person name="Rekha P.D."/>
            <person name="Raman K."/>
            <person name="Hugenholtz P."/>
            <person name="Venkateswaran K."/>
        </authorList>
    </citation>
    <scope>NUCLEOTIDE SEQUENCE [LARGE SCALE GENOMIC DNA]</scope>
    <source>
        <strain evidence="4 5">5B73C</strain>
    </source>
</reference>
<dbReference type="Pfam" id="PF08279">
    <property type="entry name" value="HTH_11"/>
    <property type="match status" value="1"/>
</dbReference>
<keyword evidence="5" id="KW-1185">Reference proteome</keyword>
<dbReference type="InterPro" id="IPR050661">
    <property type="entry name" value="BglG_antiterminators"/>
</dbReference>
<dbReference type="InterPro" id="IPR036388">
    <property type="entry name" value="WH-like_DNA-bd_sf"/>
</dbReference>
<proteinExistence type="predicted"/>
<evidence type="ECO:0000256" key="2">
    <source>
        <dbReference type="ARBA" id="ARBA00023163"/>
    </source>
</evidence>
<dbReference type="InterPro" id="IPR013196">
    <property type="entry name" value="HTH_11"/>
</dbReference>
<comment type="caution">
    <text evidence="4">The sequence shown here is derived from an EMBL/GenBank/DDBJ whole genome shotgun (WGS) entry which is preliminary data.</text>
</comment>
<dbReference type="Proteomes" id="UP001281447">
    <property type="component" value="Unassembled WGS sequence"/>
</dbReference>
<dbReference type="EMBL" id="JAWDIP010000003">
    <property type="protein sequence ID" value="MDY0393802.1"/>
    <property type="molecule type" value="Genomic_DNA"/>
</dbReference>
<evidence type="ECO:0000313" key="4">
    <source>
        <dbReference type="EMBL" id="MDY0393802.1"/>
    </source>
</evidence>
<organism evidence="4 5">
    <name type="scientific">Tigheibacillus halophilus</name>
    <dbReference type="NCBI Taxonomy" id="361280"/>
    <lineage>
        <taxon>Bacteria</taxon>
        <taxon>Bacillati</taxon>
        <taxon>Bacillota</taxon>
        <taxon>Bacilli</taxon>
        <taxon>Bacillales</taxon>
        <taxon>Bacillaceae</taxon>
        <taxon>Tigheibacillus</taxon>
    </lineage>
</organism>
<keyword evidence="2" id="KW-0804">Transcription</keyword>
<dbReference type="PANTHER" id="PTHR30185">
    <property type="entry name" value="CRYPTIC BETA-GLUCOSIDE BGL OPERON ANTITERMINATOR"/>
    <property type="match status" value="1"/>
</dbReference>
<keyword evidence="1" id="KW-0805">Transcription regulation</keyword>
<protein>
    <submittedName>
        <fullName evidence="4">HTH domain-containing protein</fullName>
    </submittedName>
</protein>
<dbReference type="InterPro" id="IPR036390">
    <property type="entry name" value="WH_DNA-bd_sf"/>
</dbReference>
<dbReference type="SUPFAM" id="SSF46785">
    <property type="entry name" value="Winged helix' DNA-binding domain"/>
    <property type="match status" value="1"/>
</dbReference>
<accession>A0ABU5C542</accession>
<sequence>MDQRSMAVLNQLLKQDSYINVQQLAEVLNVSRRTIYSDLEKVNNWLEEHHFTQVKQVRGQGMYIDEPARKEIMTNYSFFGTTYYEFSPLERKAWAYIYIAGHDKVYFFRGF</sequence>
<feature type="domain" description="Helix-turn-helix type 11" evidence="3">
    <location>
        <begin position="4"/>
        <end position="61"/>
    </location>
</feature>
<evidence type="ECO:0000259" key="3">
    <source>
        <dbReference type="Pfam" id="PF08279"/>
    </source>
</evidence>
<dbReference type="Gene3D" id="1.10.10.10">
    <property type="entry name" value="Winged helix-like DNA-binding domain superfamily/Winged helix DNA-binding domain"/>
    <property type="match status" value="1"/>
</dbReference>